<accession>A0A975MLD7</accession>
<keyword evidence="6 7" id="KW-0030">Aminoacyl-tRNA synthetase</keyword>
<evidence type="ECO:0000313" key="11">
    <source>
        <dbReference type="Proteomes" id="UP000676649"/>
    </source>
</evidence>
<dbReference type="FunFam" id="3.40.50.620:FF:000093">
    <property type="entry name" value="Glutamyl-Q tRNA(Asp) synthetase"/>
    <property type="match status" value="1"/>
</dbReference>
<evidence type="ECO:0000259" key="9">
    <source>
        <dbReference type="Pfam" id="PF00749"/>
    </source>
</evidence>
<dbReference type="Gene3D" id="3.90.800.10">
    <property type="entry name" value="Glutamyl-tRNA Synthetase, Domain 3"/>
    <property type="match status" value="1"/>
</dbReference>
<evidence type="ECO:0000313" key="10">
    <source>
        <dbReference type="EMBL" id="QWF69942.1"/>
    </source>
</evidence>
<evidence type="ECO:0000256" key="5">
    <source>
        <dbReference type="ARBA" id="ARBA00022840"/>
    </source>
</evidence>
<keyword evidence="8" id="KW-0648">Protein biosynthesis</keyword>
<comment type="cofactor">
    <cofactor evidence="7">
        <name>Zn(2+)</name>
        <dbReference type="ChEBI" id="CHEBI:29105"/>
    </cofactor>
    <text evidence="7">Binds 1 zinc ion per subunit.</text>
</comment>
<keyword evidence="3 7" id="KW-0547">Nucleotide-binding</keyword>
<feature type="binding site" evidence="7">
    <location>
        <position position="110"/>
    </location>
    <ligand>
        <name>Zn(2+)</name>
        <dbReference type="ChEBI" id="CHEBI:29105"/>
    </ligand>
</feature>
<dbReference type="NCBIfam" id="NF004314">
    <property type="entry name" value="PRK05710.1-3"/>
    <property type="match status" value="1"/>
</dbReference>
<feature type="binding site" evidence="7">
    <location>
        <position position="108"/>
    </location>
    <ligand>
        <name>Zn(2+)</name>
        <dbReference type="ChEBI" id="CHEBI:29105"/>
    </ligand>
</feature>
<evidence type="ECO:0000256" key="3">
    <source>
        <dbReference type="ARBA" id="ARBA00022741"/>
    </source>
</evidence>
<keyword evidence="1 7" id="KW-0436">Ligase</keyword>
<feature type="binding site" evidence="7">
    <location>
        <begin position="16"/>
        <end position="20"/>
    </location>
    <ligand>
        <name>L-glutamate</name>
        <dbReference type="ChEBI" id="CHEBI:29985"/>
    </ligand>
</feature>
<keyword evidence="5 7" id="KW-0067">ATP-binding</keyword>
<feature type="short sequence motif" description="'HIGH' region" evidence="7">
    <location>
        <begin position="19"/>
        <end position="29"/>
    </location>
</feature>
<feature type="binding site" evidence="7">
    <location>
        <position position="180"/>
    </location>
    <ligand>
        <name>L-glutamate</name>
        <dbReference type="ChEBI" id="CHEBI:29985"/>
    </ligand>
</feature>
<dbReference type="EMBL" id="CP073754">
    <property type="protein sequence ID" value="QWF69942.1"/>
    <property type="molecule type" value="Genomic_DNA"/>
</dbReference>
<feature type="binding site" evidence="7">
    <location>
        <position position="239"/>
    </location>
    <ligand>
        <name>ATP</name>
        <dbReference type="ChEBI" id="CHEBI:30616"/>
    </ligand>
</feature>
<gene>
    <name evidence="10" type="primary">gluQRS</name>
    <name evidence="7" type="synonym">gluQ</name>
    <name evidence="10" type="ORF">KEF85_11325</name>
</gene>
<keyword evidence="11" id="KW-1185">Reference proteome</keyword>
<evidence type="ECO:0000256" key="6">
    <source>
        <dbReference type="ARBA" id="ARBA00023146"/>
    </source>
</evidence>
<keyword evidence="2 7" id="KW-0479">Metal-binding</keyword>
<dbReference type="GO" id="GO:0004818">
    <property type="term" value="F:glutamate-tRNA ligase activity"/>
    <property type="evidence" value="ECO:0007669"/>
    <property type="project" value="TreeGrafter"/>
</dbReference>
<evidence type="ECO:0000256" key="7">
    <source>
        <dbReference type="HAMAP-Rule" id="MF_01428"/>
    </source>
</evidence>
<name>A0A975MLD7_9GAMM</name>
<sequence>MPAYDDGLAAVGYTGRFAPSPTGPLHLGSLYTALASYLDARYHHGRWLLRIDDLDTPRNQPGASARIMESLLAFGLQWDGEIAYQSQHLAAYQQALNSLQYQDKLYACTCSRKDLESYPGVYPGFCRTKQLPINTHYALRIKSSPQSLGFVDYLQGQIRDKLDSDHGDFIIRRKDGIIAYQLAVVIDDELQQVTHVVRGYDLLDSTVKQIFLQHQLGYATPQYRHVPVLVDRHGQKLSKQTLAQPVEHKSPGRVLWRLLGLLNQAPPANLQGADVDQILAWAVAHWQPLRLKTISSVLPN</sequence>
<dbReference type="Gene3D" id="3.40.50.620">
    <property type="entry name" value="HUPs"/>
    <property type="match status" value="1"/>
</dbReference>
<dbReference type="InterPro" id="IPR049940">
    <property type="entry name" value="GluQ/Sye"/>
</dbReference>
<feature type="short sequence motif" description="'KMSKS' region" evidence="7">
    <location>
        <begin position="236"/>
        <end position="240"/>
    </location>
</feature>
<feature type="domain" description="Glutamyl/glutaminyl-tRNA synthetase class Ib catalytic" evidence="9">
    <location>
        <begin position="16"/>
        <end position="117"/>
    </location>
</feature>
<dbReference type="GO" id="GO:0006424">
    <property type="term" value="P:glutamyl-tRNA aminoacylation"/>
    <property type="evidence" value="ECO:0007669"/>
    <property type="project" value="InterPro"/>
</dbReference>
<dbReference type="KEGG" id="mpad:KEF85_11325"/>
<comment type="function">
    <text evidence="7">Catalyzes the tRNA-independent activation of glutamate in presence of ATP and the subsequent transfer of glutamate onto a tRNA(Asp). Glutamate is transferred on the 2-amino-5-(4,5-dihydroxy-2-cyclopenten-1-yl) moiety of the queuosine in the wobble position of the QUC anticodon.</text>
</comment>
<dbReference type="Pfam" id="PF00749">
    <property type="entry name" value="tRNA-synt_1c"/>
    <property type="match status" value="2"/>
</dbReference>
<proteinExistence type="inferred from homology"/>
<dbReference type="SUPFAM" id="SSF52374">
    <property type="entry name" value="Nucleotidylyl transferase"/>
    <property type="match status" value="1"/>
</dbReference>
<evidence type="ECO:0000256" key="1">
    <source>
        <dbReference type="ARBA" id="ARBA00022598"/>
    </source>
</evidence>
<dbReference type="GO" id="GO:0005829">
    <property type="term" value="C:cytosol"/>
    <property type="evidence" value="ECO:0007669"/>
    <property type="project" value="TreeGrafter"/>
</dbReference>
<dbReference type="InterPro" id="IPR022380">
    <property type="entry name" value="Glu-Q_tRNA(Asp)_Synthase"/>
</dbReference>
<feature type="binding site" evidence="7">
    <location>
        <position position="52"/>
    </location>
    <ligand>
        <name>L-glutamate</name>
        <dbReference type="ChEBI" id="CHEBI:29985"/>
    </ligand>
</feature>
<dbReference type="HAMAP" id="MF_01428">
    <property type="entry name" value="Glu_Q_tRNA_synth"/>
    <property type="match status" value="1"/>
</dbReference>
<dbReference type="InterPro" id="IPR000924">
    <property type="entry name" value="Glu/Gln-tRNA-synth"/>
</dbReference>
<protein>
    <recommendedName>
        <fullName evidence="7">Glutamyl-Q tRNA(Asp) synthetase</fullName>
        <shortName evidence="7">Glu-Q-RSs</shortName>
        <ecNumber evidence="7">6.1.1.-</ecNumber>
    </recommendedName>
</protein>
<dbReference type="PANTHER" id="PTHR43311">
    <property type="entry name" value="GLUTAMATE--TRNA LIGASE"/>
    <property type="match status" value="1"/>
</dbReference>
<dbReference type="InterPro" id="IPR014729">
    <property type="entry name" value="Rossmann-like_a/b/a_fold"/>
</dbReference>
<dbReference type="NCBIfam" id="TIGR03838">
    <property type="entry name" value="queuosine_YadB"/>
    <property type="match status" value="1"/>
</dbReference>
<dbReference type="InterPro" id="IPR020058">
    <property type="entry name" value="Glu/Gln-tRNA-synth_Ib_cat-dom"/>
</dbReference>
<dbReference type="AlphaFoldDB" id="A0A975MLD7"/>
<feature type="domain" description="Glutamyl/glutaminyl-tRNA synthetase class Ib catalytic" evidence="9">
    <location>
        <begin position="135"/>
        <end position="248"/>
    </location>
</feature>
<dbReference type="Proteomes" id="UP000676649">
    <property type="component" value="Chromosome"/>
</dbReference>
<feature type="binding site" evidence="7">
    <location>
        <position position="198"/>
    </location>
    <ligand>
        <name>L-glutamate</name>
        <dbReference type="ChEBI" id="CHEBI:29985"/>
    </ligand>
</feature>
<feature type="binding site" evidence="7">
    <location>
        <position position="126"/>
    </location>
    <ligand>
        <name>Zn(2+)</name>
        <dbReference type="ChEBI" id="CHEBI:29105"/>
    </ligand>
</feature>
<evidence type="ECO:0000256" key="8">
    <source>
        <dbReference type="RuleBase" id="RU363037"/>
    </source>
</evidence>
<evidence type="ECO:0000256" key="4">
    <source>
        <dbReference type="ARBA" id="ARBA00022833"/>
    </source>
</evidence>
<dbReference type="GO" id="GO:0008270">
    <property type="term" value="F:zinc ion binding"/>
    <property type="evidence" value="ECO:0007669"/>
    <property type="project" value="UniProtKB-UniRule"/>
</dbReference>
<comment type="similarity">
    <text evidence="7">Belongs to the class-I aminoacyl-tRNA synthetase family. GluQ subfamily.</text>
</comment>
<dbReference type="PANTHER" id="PTHR43311:SF1">
    <property type="entry name" value="GLUTAMYL-Q TRNA(ASP) SYNTHETASE"/>
    <property type="match status" value="1"/>
</dbReference>
<dbReference type="GO" id="GO:0005524">
    <property type="term" value="F:ATP binding"/>
    <property type="evidence" value="ECO:0007669"/>
    <property type="project" value="UniProtKB-KW"/>
</dbReference>
<dbReference type="RefSeq" id="WP_215580627.1">
    <property type="nucleotide sequence ID" value="NZ_CP073754.1"/>
</dbReference>
<dbReference type="PRINTS" id="PR00987">
    <property type="entry name" value="TRNASYNTHGLU"/>
</dbReference>
<reference evidence="10" key="1">
    <citation type="submission" date="2021-04" db="EMBL/GenBank/DDBJ databases">
        <title>Draft genome sequence data of methanotrophic Methylovulum sp. strain S1L and Methylomonas sp. strain S2AM isolated from boreal lake water columns.</title>
        <authorList>
            <person name="Rissanen A.J."/>
            <person name="Mangayil R."/>
            <person name="Svenning M.M."/>
            <person name="Khanongnuch R."/>
        </authorList>
    </citation>
    <scope>NUCLEOTIDE SEQUENCE</scope>
    <source>
        <strain evidence="10">S2AM</strain>
    </source>
</reference>
<dbReference type="GO" id="GO:0006400">
    <property type="term" value="P:tRNA modification"/>
    <property type="evidence" value="ECO:0007669"/>
    <property type="project" value="InterPro"/>
</dbReference>
<keyword evidence="4 7" id="KW-0862">Zinc</keyword>
<feature type="binding site" evidence="7">
    <location>
        <position position="122"/>
    </location>
    <ligand>
        <name>Zn(2+)</name>
        <dbReference type="ChEBI" id="CHEBI:29105"/>
    </ligand>
</feature>
<dbReference type="EC" id="6.1.1.-" evidence="7"/>
<organism evidence="10 11">
    <name type="scientific">Methylomonas paludis</name>
    <dbReference type="NCBI Taxonomy" id="1173101"/>
    <lineage>
        <taxon>Bacteria</taxon>
        <taxon>Pseudomonadati</taxon>
        <taxon>Pseudomonadota</taxon>
        <taxon>Gammaproteobacteria</taxon>
        <taxon>Methylococcales</taxon>
        <taxon>Methylococcaceae</taxon>
        <taxon>Methylomonas</taxon>
    </lineage>
</organism>
<evidence type="ECO:0000256" key="2">
    <source>
        <dbReference type="ARBA" id="ARBA00022723"/>
    </source>
</evidence>